<dbReference type="GO" id="GO:0043274">
    <property type="term" value="F:phospholipase binding"/>
    <property type="evidence" value="ECO:0007669"/>
    <property type="project" value="TreeGrafter"/>
</dbReference>
<dbReference type="Gene3D" id="1.10.1440.10">
    <property type="entry name" value="Apolipoprotein C-II"/>
    <property type="match status" value="2"/>
</dbReference>
<dbReference type="AlphaFoldDB" id="A0AAN8MH25"/>
<keyword evidence="14" id="KW-0732">Signal</keyword>
<keyword evidence="12 14" id="KW-0850">VLDL</keyword>
<dbReference type="InterPro" id="IPR023121">
    <property type="entry name" value="ApoC-II_dom_sf"/>
</dbReference>
<keyword evidence="17" id="KW-1185">Reference proteome</keyword>
<evidence type="ECO:0000313" key="17">
    <source>
        <dbReference type="Proteomes" id="UP001356427"/>
    </source>
</evidence>
<dbReference type="GO" id="GO:0042627">
    <property type="term" value="C:chylomicron"/>
    <property type="evidence" value="ECO:0007669"/>
    <property type="project" value="UniProtKB-UniRule"/>
</dbReference>
<keyword evidence="15" id="KW-0472">Membrane</keyword>
<keyword evidence="8 14" id="KW-0345">HDL</keyword>
<comment type="caution">
    <text evidence="16">The sequence shown here is derived from an EMBL/GenBank/DDBJ whole genome shotgun (WGS) entry which is preliminary data.</text>
</comment>
<keyword evidence="11 14" id="KW-0443">Lipid metabolism</keyword>
<evidence type="ECO:0000313" key="16">
    <source>
        <dbReference type="EMBL" id="KAK6326636.1"/>
    </source>
</evidence>
<gene>
    <name evidence="16" type="ORF">J4Q44_G00022810</name>
</gene>
<dbReference type="GO" id="GO:0034362">
    <property type="term" value="C:low-density lipoprotein particle"/>
    <property type="evidence" value="ECO:0007669"/>
    <property type="project" value="UniProtKB-UniRule"/>
</dbReference>
<protein>
    <recommendedName>
        <fullName evidence="3 14">Apolipoprotein C-II</fullName>
        <shortName evidence="14">Apo-CII</shortName>
        <shortName evidence="14">ApoC-II</shortName>
    </recommendedName>
    <alternativeName>
        <fullName evidence="13 14">Apolipoprotein C2</fullName>
    </alternativeName>
</protein>
<dbReference type="GO" id="GO:0016004">
    <property type="term" value="F:phospholipase activator activity"/>
    <property type="evidence" value="ECO:0007669"/>
    <property type="project" value="TreeGrafter"/>
</dbReference>
<keyword evidence="15" id="KW-0812">Transmembrane</keyword>
<reference evidence="16 17" key="1">
    <citation type="submission" date="2021-04" db="EMBL/GenBank/DDBJ databases">
        <authorList>
            <person name="De Guttry C."/>
            <person name="Zahm M."/>
            <person name="Klopp C."/>
            <person name="Cabau C."/>
            <person name="Louis A."/>
            <person name="Berthelot C."/>
            <person name="Parey E."/>
            <person name="Roest Crollius H."/>
            <person name="Montfort J."/>
            <person name="Robinson-Rechavi M."/>
            <person name="Bucao C."/>
            <person name="Bouchez O."/>
            <person name="Gislard M."/>
            <person name="Lluch J."/>
            <person name="Milhes M."/>
            <person name="Lampietro C."/>
            <person name="Lopez Roques C."/>
            <person name="Donnadieu C."/>
            <person name="Braasch I."/>
            <person name="Desvignes T."/>
            <person name="Postlethwait J."/>
            <person name="Bobe J."/>
            <person name="Wedekind C."/>
            <person name="Guiguen Y."/>
        </authorList>
    </citation>
    <scope>NUCLEOTIDE SEQUENCE [LARGE SCALE GENOMIC DNA]</scope>
    <source>
        <strain evidence="16">Cs_M1</strain>
        <tissue evidence="16">Blood</tissue>
    </source>
</reference>
<dbReference type="InterPro" id="IPR008019">
    <property type="entry name" value="Apo-CII"/>
</dbReference>
<dbReference type="Pfam" id="PF05355">
    <property type="entry name" value="Apo-CII"/>
    <property type="match status" value="2"/>
</dbReference>
<evidence type="ECO:0000256" key="6">
    <source>
        <dbReference type="ARBA" id="ARBA00022525"/>
    </source>
</evidence>
<dbReference type="Proteomes" id="UP001356427">
    <property type="component" value="Unassembled WGS sequence"/>
</dbReference>
<evidence type="ECO:0000256" key="10">
    <source>
        <dbReference type="ARBA" id="ARBA00023055"/>
    </source>
</evidence>
<evidence type="ECO:0000256" key="2">
    <source>
        <dbReference type="ARBA" id="ARBA00007221"/>
    </source>
</evidence>
<evidence type="ECO:0000256" key="12">
    <source>
        <dbReference type="ARBA" id="ARBA00023313"/>
    </source>
</evidence>
<keyword evidence="10 14" id="KW-0445">Lipid transport</keyword>
<keyword evidence="6 14" id="KW-0964">Secreted</keyword>
<organism evidence="16 17">
    <name type="scientific">Coregonus suidteri</name>
    <dbReference type="NCBI Taxonomy" id="861788"/>
    <lineage>
        <taxon>Eukaryota</taxon>
        <taxon>Metazoa</taxon>
        <taxon>Chordata</taxon>
        <taxon>Craniata</taxon>
        <taxon>Vertebrata</taxon>
        <taxon>Euteleostomi</taxon>
        <taxon>Actinopterygii</taxon>
        <taxon>Neopterygii</taxon>
        <taxon>Teleostei</taxon>
        <taxon>Protacanthopterygii</taxon>
        <taxon>Salmoniformes</taxon>
        <taxon>Salmonidae</taxon>
        <taxon>Coregoninae</taxon>
        <taxon>Coregonus</taxon>
    </lineage>
</organism>
<dbReference type="GO" id="GO:0034361">
    <property type="term" value="C:very-low-density lipoprotein particle"/>
    <property type="evidence" value="ECO:0007669"/>
    <property type="project" value="UniProtKB-UniRule"/>
</dbReference>
<evidence type="ECO:0000256" key="1">
    <source>
        <dbReference type="ARBA" id="ARBA00004613"/>
    </source>
</evidence>
<comment type="function">
    <text evidence="14">Component of chylomicrons, very low-density lipoproteins (VLDL), low-density lipoproteins (LDL), and high-density lipoproteins (HDL) in plasma. Plays an important role in lipoprotein metabolism as an activator of lipoprotein lipase.</text>
</comment>
<evidence type="ECO:0000256" key="14">
    <source>
        <dbReference type="RuleBase" id="RU368054"/>
    </source>
</evidence>
<dbReference type="EMBL" id="JAGTTL010000002">
    <property type="protein sequence ID" value="KAK6326636.1"/>
    <property type="molecule type" value="Genomic_DNA"/>
</dbReference>
<proteinExistence type="inferred from homology"/>
<dbReference type="PANTHER" id="PTHR16566:SF0">
    <property type="entry name" value="APOLIPOPROTEIN C-II"/>
    <property type="match status" value="1"/>
</dbReference>
<evidence type="ECO:0000256" key="9">
    <source>
        <dbReference type="ARBA" id="ARBA00022963"/>
    </source>
</evidence>
<evidence type="ECO:0000256" key="11">
    <source>
        <dbReference type="ARBA" id="ARBA00023098"/>
    </source>
</evidence>
<name>A0AAN8MH25_9TELE</name>
<evidence type="ECO:0000256" key="4">
    <source>
        <dbReference type="ARBA" id="ARBA00022448"/>
    </source>
</evidence>
<comment type="similarity">
    <text evidence="2 14">Belongs to the apolipoprotein C2 family.</text>
</comment>
<comment type="subcellular location">
    <subcellularLocation>
        <location evidence="1 14">Secreted</location>
    </subcellularLocation>
</comment>
<dbReference type="GO" id="GO:0060697">
    <property type="term" value="P:positive regulation of phospholipid catabolic process"/>
    <property type="evidence" value="ECO:0007669"/>
    <property type="project" value="TreeGrafter"/>
</dbReference>
<keyword evidence="4 14" id="KW-0813">Transport</keyword>
<sequence length="373" mass="41022">MRPEECTLARRTTSQHIPTHIYTGKLTAGSQLLLAIHFLSPSTERRNNLSDIMNKILVITVLIALLGLSAQGIRLPRQAEESEAPEVVAEERAAEEAVIEEPAPVADVAEAAEVVEAAAALEQGTLGKLASAIKNYYETSVNTATGWLENIKGLKLQEKAKNAYIDTTTAVSTYFGILQDQVYHILHHNSKYKSLLPSASSKSLGEETVTAVGPYSLRHPPPTHHSELANHKKRALMFHHRKPRRAETQCITERRNNLSDIMNKLLVITVLITLLGLSVQGLRLPRQAEEGAPEEPVADVAEADAEQGTLEKLTSAVKSYYETSISTATSWLDSIKGMKLEEKAKNAFIDTTVAVSTYSGILHDQVYHILYQQ</sequence>
<dbReference type="GO" id="GO:0006869">
    <property type="term" value="P:lipid transport"/>
    <property type="evidence" value="ECO:0007669"/>
    <property type="project" value="UniProtKB-UniRule"/>
</dbReference>
<feature type="transmembrane region" description="Helical" evidence="15">
    <location>
        <begin position="52"/>
        <end position="70"/>
    </location>
</feature>
<evidence type="ECO:0000256" key="13">
    <source>
        <dbReference type="ARBA" id="ARBA00031176"/>
    </source>
</evidence>
<keyword evidence="15" id="KW-1133">Transmembrane helix</keyword>
<evidence type="ECO:0000256" key="3">
    <source>
        <dbReference type="ARBA" id="ARBA00013947"/>
    </source>
</evidence>
<evidence type="ECO:0000256" key="7">
    <source>
        <dbReference type="ARBA" id="ARBA00022710"/>
    </source>
</evidence>
<evidence type="ECO:0000256" key="15">
    <source>
        <dbReference type="SAM" id="Phobius"/>
    </source>
</evidence>
<evidence type="ECO:0000256" key="8">
    <source>
        <dbReference type="ARBA" id="ARBA00022850"/>
    </source>
</evidence>
<keyword evidence="5 14" id="KW-0162">Chylomicron</keyword>
<evidence type="ECO:0000256" key="5">
    <source>
        <dbReference type="ARBA" id="ARBA00022513"/>
    </source>
</evidence>
<keyword evidence="7 14" id="KW-0427">LDL</keyword>
<keyword evidence="9 14" id="KW-0442">Lipid degradation</keyword>
<dbReference type="GO" id="GO:0016042">
    <property type="term" value="P:lipid catabolic process"/>
    <property type="evidence" value="ECO:0007669"/>
    <property type="project" value="UniProtKB-UniRule"/>
</dbReference>
<accession>A0AAN8MH25</accession>
<dbReference type="PANTHER" id="PTHR16566">
    <property type="entry name" value="APOLIPOPROTEIN C-II"/>
    <property type="match status" value="1"/>
</dbReference>
<dbReference type="GO" id="GO:0034364">
    <property type="term" value="C:high-density lipoprotein particle"/>
    <property type="evidence" value="ECO:0007669"/>
    <property type="project" value="UniProtKB-KW"/>
</dbReference>